<protein>
    <submittedName>
        <fullName evidence="1">Uncharacterized protein</fullName>
    </submittedName>
</protein>
<comment type="caution">
    <text evidence="1">The sequence shown here is derived from an EMBL/GenBank/DDBJ whole genome shotgun (WGS) entry which is preliminary data.</text>
</comment>
<reference evidence="1 2" key="1">
    <citation type="journal article" date="2018" name="G3 (Bethesda)">
        <title>Phylogenetic and Phylogenomic Definition of Rhizopus Species.</title>
        <authorList>
            <person name="Gryganskyi A.P."/>
            <person name="Golan J."/>
            <person name="Dolatabadi S."/>
            <person name="Mondo S."/>
            <person name="Robb S."/>
            <person name="Idnurm A."/>
            <person name="Muszewska A."/>
            <person name="Steczkiewicz K."/>
            <person name="Masonjones S."/>
            <person name="Liao H.L."/>
            <person name="Gajdeczka M.T."/>
            <person name="Anike F."/>
            <person name="Vuek A."/>
            <person name="Anishchenko I.M."/>
            <person name="Voigt K."/>
            <person name="de Hoog G.S."/>
            <person name="Smith M.E."/>
            <person name="Heitman J."/>
            <person name="Vilgalys R."/>
            <person name="Stajich J.E."/>
        </authorList>
    </citation>
    <scope>NUCLEOTIDE SEQUENCE [LARGE SCALE GENOMIC DNA]</scope>
    <source>
        <strain evidence="1 2">LSU 92-RS-03</strain>
    </source>
</reference>
<dbReference type="Proteomes" id="UP000253551">
    <property type="component" value="Unassembled WGS sequence"/>
</dbReference>
<evidence type="ECO:0000313" key="2">
    <source>
        <dbReference type="Proteomes" id="UP000253551"/>
    </source>
</evidence>
<keyword evidence="2" id="KW-1185">Reference proteome</keyword>
<gene>
    <name evidence="1" type="ORF">CU098_012386</name>
</gene>
<name>A0A367KKW8_RHIST</name>
<dbReference type="AlphaFoldDB" id="A0A367KKW8"/>
<organism evidence="1 2">
    <name type="scientific">Rhizopus stolonifer</name>
    <name type="common">Rhizopus nigricans</name>
    <dbReference type="NCBI Taxonomy" id="4846"/>
    <lineage>
        <taxon>Eukaryota</taxon>
        <taxon>Fungi</taxon>
        <taxon>Fungi incertae sedis</taxon>
        <taxon>Mucoromycota</taxon>
        <taxon>Mucoromycotina</taxon>
        <taxon>Mucoromycetes</taxon>
        <taxon>Mucorales</taxon>
        <taxon>Mucorineae</taxon>
        <taxon>Rhizopodaceae</taxon>
        <taxon>Rhizopus</taxon>
    </lineage>
</organism>
<dbReference type="EMBL" id="PJQM01001254">
    <property type="protein sequence ID" value="RCI02808.1"/>
    <property type="molecule type" value="Genomic_DNA"/>
</dbReference>
<proteinExistence type="predicted"/>
<sequence>SKSSSDNIDVDEWWVDFERTDASTNIPTKGKALKAWKLLVDSCPPDMQSGTLSCQLACEAGCQLAHYHAI</sequence>
<feature type="non-terminal residue" evidence="1">
    <location>
        <position position="1"/>
    </location>
</feature>
<accession>A0A367KKW8</accession>
<evidence type="ECO:0000313" key="1">
    <source>
        <dbReference type="EMBL" id="RCI02808.1"/>
    </source>
</evidence>